<dbReference type="Proteomes" id="UP001431209">
    <property type="component" value="Unassembled WGS sequence"/>
</dbReference>
<feature type="coiled-coil region" evidence="1">
    <location>
        <begin position="45"/>
        <end position="72"/>
    </location>
</feature>
<dbReference type="AlphaFoldDB" id="A0AAW2ZLK9"/>
<organism evidence="3 4">
    <name type="scientific">Acrasis kona</name>
    <dbReference type="NCBI Taxonomy" id="1008807"/>
    <lineage>
        <taxon>Eukaryota</taxon>
        <taxon>Discoba</taxon>
        <taxon>Heterolobosea</taxon>
        <taxon>Tetramitia</taxon>
        <taxon>Eutetramitia</taxon>
        <taxon>Acrasidae</taxon>
        <taxon>Acrasis</taxon>
    </lineage>
</organism>
<evidence type="ECO:0000313" key="3">
    <source>
        <dbReference type="EMBL" id="KAL0489562.1"/>
    </source>
</evidence>
<comment type="caution">
    <text evidence="3">The sequence shown here is derived from an EMBL/GenBank/DDBJ whole genome shotgun (WGS) entry which is preliminary data.</text>
</comment>
<evidence type="ECO:0000313" key="4">
    <source>
        <dbReference type="Proteomes" id="UP001431209"/>
    </source>
</evidence>
<dbReference type="EMBL" id="JAOPGA020001569">
    <property type="protein sequence ID" value="KAL0489562.1"/>
    <property type="molecule type" value="Genomic_DNA"/>
</dbReference>
<evidence type="ECO:0000256" key="2">
    <source>
        <dbReference type="SAM" id="SignalP"/>
    </source>
</evidence>
<keyword evidence="1" id="KW-0175">Coiled coil</keyword>
<proteinExistence type="predicted"/>
<protein>
    <submittedName>
        <fullName evidence="3">UvrABC system protein C</fullName>
    </submittedName>
</protein>
<reference evidence="3 4" key="1">
    <citation type="submission" date="2024-03" db="EMBL/GenBank/DDBJ databases">
        <title>The Acrasis kona genome and developmental transcriptomes reveal deep origins of eukaryotic multicellular pathways.</title>
        <authorList>
            <person name="Sheikh S."/>
            <person name="Fu C.-J."/>
            <person name="Brown M.W."/>
            <person name="Baldauf S.L."/>
        </authorList>
    </citation>
    <scope>NUCLEOTIDE SEQUENCE [LARGE SCALE GENOMIC DNA]</scope>
    <source>
        <strain evidence="3 4">ATCC MYA-3509</strain>
    </source>
</reference>
<accession>A0AAW2ZLK9</accession>
<evidence type="ECO:0000256" key="1">
    <source>
        <dbReference type="SAM" id="Coils"/>
    </source>
</evidence>
<feature type="chain" id="PRO_5043688546" evidence="2">
    <location>
        <begin position="24"/>
        <end position="76"/>
    </location>
</feature>
<sequence>MKFTLLVLTFLCTFVFMIVNVQGRTLAGRINQIEKSVQSRMEPSDMEVELAMQDAERTLRALEKRIILLGRLFSQQ</sequence>
<name>A0AAW2ZLK9_9EUKA</name>
<gene>
    <name evidence="3" type="ORF">AKO1_010426</name>
</gene>
<keyword evidence="2" id="KW-0732">Signal</keyword>
<feature type="signal peptide" evidence="2">
    <location>
        <begin position="1"/>
        <end position="23"/>
    </location>
</feature>
<keyword evidence="4" id="KW-1185">Reference proteome</keyword>